<keyword evidence="11" id="KW-1185">Reference proteome</keyword>
<comment type="similarity">
    <text evidence="1">Belongs to the peptidase S1 family.</text>
</comment>
<dbReference type="PRINTS" id="PR00861">
    <property type="entry name" value="ALYTICPTASE"/>
</dbReference>
<comment type="caution">
    <text evidence="10">The sequence shown here is derived from an EMBL/GenBank/DDBJ whole genome shotgun (WGS) entry which is preliminary data.</text>
</comment>
<gene>
    <name evidence="10" type="ORF">GCM10012286_78220</name>
</gene>
<evidence type="ECO:0000256" key="7">
    <source>
        <dbReference type="ARBA" id="ARBA00023157"/>
    </source>
</evidence>
<reference evidence="11" key="1">
    <citation type="journal article" date="2019" name="Int. J. Syst. Evol. Microbiol.">
        <title>The Global Catalogue of Microorganisms (GCM) 10K type strain sequencing project: providing services to taxonomists for standard genome sequencing and annotation.</title>
        <authorList>
            <consortium name="The Broad Institute Genomics Platform"/>
            <consortium name="The Broad Institute Genome Sequencing Center for Infectious Disease"/>
            <person name="Wu L."/>
            <person name="Ma J."/>
        </authorList>
    </citation>
    <scope>NUCLEOTIDE SEQUENCE [LARGE SCALE GENOMIC DNA]</scope>
    <source>
        <strain evidence="11">CGMCC 4.7349</strain>
    </source>
</reference>
<dbReference type="GO" id="GO:0006508">
    <property type="term" value="P:proteolysis"/>
    <property type="evidence" value="ECO:0007669"/>
    <property type="project" value="UniProtKB-KW"/>
</dbReference>
<dbReference type="Gene3D" id="2.40.10.10">
    <property type="entry name" value="Trypsin-like serine proteases"/>
    <property type="match status" value="2"/>
</dbReference>
<feature type="signal peptide" evidence="8">
    <location>
        <begin position="1"/>
        <end position="28"/>
    </location>
</feature>
<dbReference type="CDD" id="cd21112">
    <property type="entry name" value="alphaLP-like"/>
    <property type="match status" value="1"/>
</dbReference>
<evidence type="ECO:0000256" key="5">
    <source>
        <dbReference type="ARBA" id="ARBA00022825"/>
    </source>
</evidence>
<dbReference type="InterPro" id="IPR001316">
    <property type="entry name" value="Pept_S1A_streptogrisin"/>
</dbReference>
<dbReference type="Proteomes" id="UP000656881">
    <property type="component" value="Unassembled WGS sequence"/>
</dbReference>
<dbReference type="RefSeq" id="WP_189177465.1">
    <property type="nucleotide sequence ID" value="NZ_BMNG01000025.1"/>
</dbReference>
<dbReference type="EMBL" id="BMNG01000025">
    <property type="protein sequence ID" value="GGO58617.1"/>
    <property type="molecule type" value="Genomic_DNA"/>
</dbReference>
<evidence type="ECO:0000259" key="9">
    <source>
        <dbReference type="Pfam" id="PF02983"/>
    </source>
</evidence>
<feature type="domain" description="Peptidase S1A alpha-lytic prodomain" evidence="9">
    <location>
        <begin position="116"/>
        <end position="171"/>
    </location>
</feature>
<sequence>MAHARHYILAAAAAGALVASTGATVAQADAPPAPRYEPRMIEALADTLGVSDSAAVRHLDEQADQQRRLDRLRQDGVRTDGAFFDAKGTLTVNVGAAREAKKVKATGLTARIPSRGEAELTRVTTALDTAAAKRVPSGIASWEADLASDTVKVTVTDSATPAARAFLKEARRHGDAVRIVKSDRELQAKAAVAPGSRMNINNNAGSWCSVGFGAKNSAGRQYLVTAGHCVTGNPGLYFNGSKFASGSTTRFALGRNSVDMGLATVDAGSSITTSVGTWGNGASVAVRGSQRAAVGATLCKSGSTTGWTCGKVNAYGVTVTYTDRNGGPDTVVTGLGRSTVCVEGGDSGGAYISGNQAQGMTSGGPTDQSCGGVNDQGSSYFQPLDDTLRHYGLTLNTN</sequence>
<dbReference type="InterPro" id="IPR043504">
    <property type="entry name" value="Peptidase_S1_PA_chymotrypsin"/>
</dbReference>
<feature type="chain" id="PRO_5046266887" evidence="8">
    <location>
        <begin position="29"/>
        <end position="398"/>
    </location>
</feature>
<evidence type="ECO:0000256" key="3">
    <source>
        <dbReference type="ARBA" id="ARBA00022729"/>
    </source>
</evidence>
<dbReference type="InterPro" id="IPR009003">
    <property type="entry name" value="Peptidase_S1_PA"/>
</dbReference>
<protein>
    <submittedName>
        <fullName evidence="10">Serine protease</fullName>
    </submittedName>
</protein>
<evidence type="ECO:0000313" key="10">
    <source>
        <dbReference type="EMBL" id="GGO58617.1"/>
    </source>
</evidence>
<evidence type="ECO:0000256" key="1">
    <source>
        <dbReference type="ARBA" id="ARBA00007664"/>
    </source>
</evidence>
<evidence type="ECO:0000256" key="8">
    <source>
        <dbReference type="SAM" id="SignalP"/>
    </source>
</evidence>
<accession>A0ABQ2MVL0</accession>
<dbReference type="GO" id="GO:0008233">
    <property type="term" value="F:peptidase activity"/>
    <property type="evidence" value="ECO:0007669"/>
    <property type="project" value="UniProtKB-KW"/>
</dbReference>
<keyword evidence="4" id="KW-0378">Hydrolase</keyword>
<dbReference type="PROSITE" id="PS00135">
    <property type="entry name" value="TRYPSIN_SER"/>
    <property type="match status" value="1"/>
</dbReference>
<evidence type="ECO:0000313" key="11">
    <source>
        <dbReference type="Proteomes" id="UP000656881"/>
    </source>
</evidence>
<evidence type="ECO:0000256" key="6">
    <source>
        <dbReference type="ARBA" id="ARBA00023145"/>
    </source>
</evidence>
<dbReference type="Pfam" id="PF02983">
    <property type="entry name" value="Pro_Al_protease"/>
    <property type="match status" value="1"/>
</dbReference>
<dbReference type="InterPro" id="IPR035070">
    <property type="entry name" value="Streptogrisin_prodomain"/>
</dbReference>
<dbReference type="InterPro" id="IPR033116">
    <property type="entry name" value="TRYPSIN_SER"/>
</dbReference>
<dbReference type="InterPro" id="IPR018114">
    <property type="entry name" value="TRYPSIN_HIS"/>
</dbReference>
<evidence type="ECO:0000256" key="2">
    <source>
        <dbReference type="ARBA" id="ARBA00022670"/>
    </source>
</evidence>
<keyword evidence="7" id="KW-1015">Disulfide bond</keyword>
<keyword evidence="5" id="KW-0720">Serine protease</keyword>
<dbReference type="PROSITE" id="PS00134">
    <property type="entry name" value="TRYPSIN_HIS"/>
    <property type="match status" value="1"/>
</dbReference>
<keyword evidence="3 8" id="KW-0732">Signal</keyword>
<organism evidence="10 11">
    <name type="scientific">Streptomyces lasiicapitis</name>
    <dbReference type="NCBI Taxonomy" id="1923961"/>
    <lineage>
        <taxon>Bacteria</taxon>
        <taxon>Bacillati</taxon>
        <taxon>Actinomycetota</taxon>
        <taxon>Actinomycetes</taxon>
        <taxon>Kitasatosporales</taxon>
        <taxon>Streptomycetaceae</taxon>
        <taxon>Streptomyces</taxon>
    </lineage>
</organism>
<evidence type="ECO:0000256" key="4">
    <source>
        <dbReference type="ARBA" id="ARBA00022801"/>
    </source>
</evidence>
<dbReference type="SUPFAM" id="SSF50494">
    <property type="entry name" value="Trypsin-like serine proteases"/>
    <property type="match status" value="1"/>
</dbReference>
<name>A0ABQ2MVL0_9ACTN</name>
<dbReference type="PIRSF" id="PIRSF001134">
    <property type="entry name" value="Streptogrisin"/>
    <property type="match status" value="1"/>
</dbReference>
<proteinExistence type="inferred from homology"/>
<keyword evidence="6" id="KW-0865">Zymogen</keyword>
<keyword evidence="2 10" id="KW-0645">Protease</keyword>
<dbReference type="Gene3D" id="3.30.300.50">
    <property type="match status" value="1"/>
</dbReference>
<dbReference type="InterPro" id="IPR004236">
    <property type="entry name" value="Pept_S1_alpha_lytic"/>
</dbReference>